<evidence type="ECO:0000256" key="1">
    <source>
        <dbReference type="SAM" id="MobiDB-lite"/>
    </source>
</evidence>
<feature type="compositionally biased region" description="Basic and acidic residues" evidence="1">
    <location>
        <begin position="12"/>
        <end position="31"/>
    </location>
</feature>
<evidence type="ECO:0000313" key="2">
    <source>
        <dbReference type="Proteomes" id="UP000694844"/>
    </source>
</evidence>
<dbReference type="AlphaFoldDB" id="A0A8B8AV41"/>
<feature type="region of interest" description="Disordered" evidence="1">
    <location>
        <begin position="1"/>
        <end position="61"/>
    </location>
</feature>
<keyword evidence="2" id="KW-1185">Reference proteome</keyword>
<dbReference type="SMART" id="SM00368">
    <property type="entry name" value="LRR_RI"/>
    <property type="match status" value="8"/>
</dbReference>
<organism evidence="2 3">
    <name type="scientific">Crassostrea virginica</name>
    <name type="common">Eastern oyster</name>
    <dbReference type="NCBI Taxonomy" id="6565"/>
    <lineage>
        <taxon>Eukaryota</taxon>
        <taxon>Metazoa</taxon>
        <taxon>Spiralia</taxon>
        <taxon>Lophotrochozoa</taxon>
        <taxon>Mollusca</taxon>
        <taxon>Bivalvia</taxon>
        <taxon>Autobranchia</taxon>
        <taxon>Pteriomorphia</taxon>
        <taxon>Ostreida</taxon>
        <taxon>Ostreoidea</taxon>
        <taxon>Ostreidae</taxon>
        <taxon>Crassostrea</taxon>
    </lineage>
</organism>
<name>A0A8B8AV41_CRAVI</name>
<feature type="region of interest" description="Disordered" evidence="1">
    <location>
        <begin position="90"/>
        <end position="142"/>
    </location>
</feature>
<dbReference type="OrthoDB" id="120976at2759"/>
<protein>
    <submittedName>
        <fullName evidence="3">Leucine-rich repeat-containing protein 74A-like</fullName>
    </submittedName>
</protein>
<dbReference type="Proteomes" id="UP000694844">
    <property type="component" value="Chromosome 7"/>
</dbReference>
<dbReference type="SUPFAM" id="SSF52047">
    <property type="entry name" value="RNI-like"/>
    <property type="match status" value="1"/>
</dbReference>
<gene>
    <name evidence="3" type="primary">LOC111105182</name>
</gene>
<dbReference type="Pfam" id="PF13516">
    <property type="entry name" value="LRR_6"/>
    <property type="match status" value="5"/>
</dbReference>
<dbReference type="InterPro" id="IPR001611">
    <property type="entry name" value="Leu-rich_rpt"/>
</dbReference>
<dbReference type="InterPro" id="IPR032675">
    <property type="entry name" value="LRR_dom_sf"/>
</dbReference>
<dbReference type="GeneID" id="111105182"/>
<sequence length="576" mass="64133">MFRSDIASKPNVGKENDKESETGDKRVRCEEEAVTETPRMRGGGKFDDKEDLSKTSDDQYVEIKDNGERFIELRCPLFFEELEKLKKTDDSVPPLRNYLGSDAEDDGLESENSEKKNDVTQDENEMTDDDKESTDSDFYDTDLDDLTIDESKKNTDFGESDFLICRQRYLDACVSCGNVPPQQRILRELERKTLSVAYRCLSARDIKPLCVALVDNLRVENVNLSHCDIQDQGCVHVAQLLTDNVVITRLNLSSNGISHVSMKSLSQSLSCNRILQHLNLSGNKLDDKAAHLLAPGIAKNNSLLSLNLSNNALSENSGLTLGAALAENKHIQEINLSWNQLCGRGAVGVFKALEVNTTLTSIDLSWNGLLYNGSVAVSKCLKSSKTLTSLDISHNNINWNGAYVISKGLAANDTLQVLKIGNNPLTTTGAMDLVMAVSNDNSRVRLLDMIDVAVLAETELMAAMLMSKRKFTLIHGGVVRSPDLLGERKEREVTAMERVMAYMKSVGLRPLELLRAFDKSAMINVSKKEFKNRLKKTGVPLWRYELESLAQTISSRDVDRSGGINYRYMFTSAVYL</sequence>
<dbReference type="InterPro" id="IPR052394">
    <property type="entry name" value="LRR-containing"/>
</dbReference>
<proteinExistence type="predicted"/>
<evidence type="ECO:0000313" key="3">
    <source>
        <dbReference type="RefSeq" id="XP_022295060.1"/>
    </source>
</evidence>
<dbReference type="Gene3D" id="3.80.10.10">
    <property type="entry name" value="Ribonuclease Inhibitor"/>
    <property type="match status" value="3"/>
</dbReference>
<feature type="compositionally biased region" description="Acidic residues" evidence="1">
    <location>
        <begin position="120"/>
        <end position="142"/>
    </location>
</feature>
<feature type="compositionally biased region" description="Basic and acidic residues" evidence="1">
    <location>
        <begin position="44"/>
        <end position="61"/>
    </location>
</feature>
<dbReference type="PANTHER" id="PTHR24114:SF2">
    <property type="entry name" value="F-BOX DOMAIN-CONTAINING PROTEIN-RELATED"/>
    <property type="match status" value="1"/>
</dbReference>
<feature type="compositionally biased region" description="Acidic residues" evidence="1">
    <location>
        <begin position="102"/>
        <end position="111"/>
    </location>
</feature>
<accession>A0A8B8AV41</accession>
<reference evidence="3" key="1">
    <citation type="submission" date="2025-08" db="UniProtKB">
        <authorList>
            <consortium name="RefSeq"/>
        </authorList>
    </citation>
    <scope>IDENTIFICATION</scope>
    <source>
        <tissue evidence="3">Whole sample</tissue>
    </source>
</reference>
<dbReference type="PANTHER" id="PTHR24114">
    <property type="entry name" value="LEUCINE RICH REPEAT FAMILY PROTEIN"/>
    <property type="match status" value="1"/>
</dbReference>
<dbReference type="KEGG" id="cvn:111105182"/>
<dbReference type="RefSeq" id="XP_022295060.1">
    <property type="nucleotide sequence ID" value="XM_022439352.1"/>
</dbReference>